<comment type="similarity">
    <text evidence="1">Belongs to the GSP E family.</text>
</comment>
<evidence type="ECO:0000313" key="3">
    <source>
        <dbReference type="EMBL" id="SNU09474.1"/>
    </source>
</evidence>
<dbReference type="RefSeq" id="WP_094141172.1">
    <property type="nucleotide sequence ID" value="NZ_FZRA01000008.1"/>
</dbReference>
<organism evidence="3 4">
    <name type="scientific">Streptococcus equinus</name>
    <name type="common">Streptococcus bovis</name>
    <dbReference type="NCBI Taxonomy" id="1335"/>
    <lineage>
        <taxon>Bacteria</taxon>
        <taxon>Bacillati</taxon>
        <taxon>Bacillota</taxon>
        <taxon>Bacilli</taxon>
        <taxon>Lactobacillales</taxon>
        <taxon>Streptococcaceae</taxon>
        <taxon>Streptococcus</taxon>
    </lineage>
</organism>
<dbReference type="Gene3D" id="3.40.50.300">
    <property type="entry name" value="P-loop containing nucleotide triphosphate hydrolases"/>
    <property type="match status" value="1"/>
</dbReference>
<protein>
    <submittedName>
        <fullName evidence="3">Pilus assembly protein CpaF</fullName>
    </submittedName>
</protein>
<dbReference type="InterPro" id="IPR050921">
    <property type="entry name" value="T4SS_GSP_E_ATPase"/>
</dbReference>
<dbReference type="Proteomes" id="UP000214649">
    <property type="component" value="Unassembled WGS sequence"/>
</dbReference>
<evidence type="ECO:0000313" key="4">
    <source>
        <dbReference type="Proteomes" id="UP000214649"/>
    </source>
</evidence>
<feature type="domain" description="Bacterial type II secretion system protein E" evidence="2">
    <location>
        <begin position="240"/>
        <end position="361"/>
    </location>
</feature>
<dbReference type="SUPFAM" id="SSF52540">
    <property type="entry name" value="P-loop containing nucleoside triphosphate hydrolases"/>
    <property type="match status" value="1"/>
</dbReference>
<dbReference type="GO" id="GO:0016887">
    <property type="term" value="F:ATP hydrolysis activity"/>
    <property type="evidence" value="ECO:0007669"/>
    <property type="project" value="InterPro"/>
</dbReference>
<dbReference type="PANTHER" id="PTHR30486">
    <property type="entry name" value="TWITCHING MOTILITY PROTEIN PILT"/>
    <property type="match status" value="1"/>
</dbReference>
<dbReference type="InterPro" id="IPR027417">
    <property type="entry name" value="P-loop_NTPase"/>
</dbReference>
<dbReference type="AlphaFoldDB" id="A0A239RFK7"/>
<reference evidence="3 4" key="1">
    <citation type="submission" date="2017-07" db="EMBL/GenBank/DDBJ databases">
        <authorList>
            <person name="Sun Z.S."/>
            <person name="Albrecht U."/>
            <person name="Echele G."/>
            <person name="Lee C.C."/>
        </authorList>
    </citation>
    <scope>NUCLEOTIDE SEQUENCE [LARGE SCALE GENOMIC DNA]</scope>
    <source>
        <strain evidence="3 4">AR3</strain>
    </source>
</reference>
<dbReference type="PANTHER" id="PTHR30486:SF6">
    <property type="entry name" value="TYPE IV PILUS RETRACTATION ATPASE PILT"/>
    <property type="match status" value="1"/>
</dbReference>
<dbReference type="EMBL" id="FZRA01000008">
    <property type="protein sequence ID" value="SNU09474.1"/>
    <property type="molecule type" value="Genomic_DNA"/>
</dbReference>
<name>A0A239RFK7_STREI</name>
<sequence length="420" mass="47141">MSRDDIAYEKLATSLCEEFHKKQGAGLLANLEKRNLDALEVSREKILENMKSELGQYEDENGQGLSDEDKQIVLELIRKDLWGYGLIDDLIHDSDISDIKLYNPENVRIKRTGKRYGSDVTFSDVNYYKRFVNKICERNKVNLGTANAIQTFTDATQEDFILRITIISGLLTDSGLPLVAIRKVPKTKFTLRSLEDAGMFNHKASGNGKKKLKINFVPKFFSEENAVLNELMFKMIASKGILFTGKGASGKTTLMNAMIAEIPHDESVMICQENAELFDKNHPDLFAAHVLTNSGDSKISYELGDLTRAALLVDLDRVIVGEVKEGQEAAGLSKASMTGHKCWTSVHGESCEMAVDKMADYISQATGYSTRDSLKQLQGFEYVVHLKDFHVDEIVRIAGWDKERETLIYEKVYPVVKEGV</sequence>
<dbReference type="InterPro" id="IPR001482">
    <property type="entry name" value="T2SS/T4SS_dom"/>
</dbReference>
<evidence type="ECO:0000259" key="2">
    <source>
        <dbReference type="Pfam" id="PF00437"/>
    </source>
</evidence>
<proteinExistence type="inferred from homology"/>
<accession>A0A239RFK7</accession>
<evidence type="ECO:0000256" key="1">
    <source>
        <dbReference type="ARBA" id="ARBA00006611"/>
    </source>
</evidence>
<gene>
    <name evidence="3" type="ORF">SAMN05216470_1822</name>
</gene>
<dbReference type="Pfam" id="PF00437">
    <property type="entry name" value="T2SSE"/>
    <property type="match status" value="1"/>
</dbReference>
<dbReference type="Gene3D" id="3.30.450.380">
    <property type="match status" value="1"/>
</dbReference>